<proteinExistence type="predicted"/>
<keyword evidence="2" id="KW-1185">Reference proteome</keyword>
<dbReference type="AlphaFoldDB" id="A0A834N7X7"/>
<accession>A0A834N7X7</accession>
<dbReference type="EMBL" id="JACSEA010000006">
    <property type="protein sequence ID" value="KAF7399065.1"/>
    <property type="molecule type" value="Genomic_DNA"/>
</dbReference>
<dbReference type="GO" id="GO:0071897">
    <property type="term" value="P:DNA biosynthetic process"/>
    <property type="evidence" value="ECO:0007669"/>
    <property type="project" value="UniProtKB-ARBA"/>
</dbReference>
<dbReference type="Gene3D" id="3.30.70.270">
    <property type="match status" value="1"/>
</dbReference>
<evidence type="ECO:0000313" key="2">
    <source>
        <dbReference type="Proteomes" id="UP000614350"/>
    </source>
</evidence>
<organism evidence="1 2">
    <name type="scientific">Vespula vulgaris</name>
    <name type="common">Yellow jacket</name>
    <name type="synonym">Wasp</name>
    <dbReference type="NCBI Taxonomy" id="7454"/>
    <lineage>
        <taxon>Eukaryota</taxon>
        <taxon>Metazoa</taxon>
        <taxon>Ecdysozoa</taxon>
        <taxon>Arthropoda</taxon>
        <taxon>Hexapoda</taxon>
        <taxon>Insecta</taxon>
        <taxon>Pterygota</taxon>
        <taxon>Neoptera</taxon>
        <taxon>Endopterygota</taxon>
        <taxon>Hymenoptera</taxon>
        <taxon>Apocrita</taxon>
        <taxon>Aculeata</taxon>
        <taxon>Vespoidea</taxon>
        <taxon>Vespidae</taxon>
        <taxon>Vespinae</taxon>
        <taxon>Vespula</taxon>
    </lineage>
</organism>
<dbReference type="SUPFAM" id="SSF56672">
    <property type="entry name" value="DNA/RNA polymerases"/>
    <property type="match status" value="1"/>
</dbReference>
<evidence type="ECO:0000313" key="1">
    <source>
        <dbReference type="EMBL" id="KAF7399065.1"/>
    </source>
</evidence>
<name>A0A834N7X7_VESVU</name>
<reference evidence="1" key="1">
    <citation type="journal article" date="2020" name="G3 (Bethesda)">
        <title>High-Quality Assemblies for Three Invasive Social Wasps from the &lt;i&gt;Vespula&lt;/i&gt; Genus.</title>
        <authorList>
            <person name="Harrop T.W.R."/>
            <person name="Guhlin J."/>
            <person name="McLaughlin G.M."/>
            <person name="Permina E."/>
            <person name="Stockwell P."/>
            <person name="Gilligan J."/>
            <person name="Le Lec M.F."/>
            <person name="Gruber M.A.M."/>
            <person name="Quinn O."/>
            <person name="Lovegrove M."/>
            <person name="Duncan E.J."/>
            <person name="Remnant E.J."/>
            <person name="Van Eeckhoven J."/>
            <person name="Graham B."/>
            <person name="Knapp R.A."/>
            <person name="Langford K.W."/>
            <person name="Kronenberg Z."/>
            <person name="Press M.O."/>
            <person name="Eacker S.M."/>
            <person name="Wilson-Rankin E.E."/>
            <person name="Purcell J."/>
            <person name="Lester P.J."/>
            <person name="Dearden P.K."/>
        </authorList>
    </citation>
    <scope>NUCLEOTIDE SEQUENCE</scope>
    <source>
        <strain evidence="1">Marl-1</strain>
    </source>
</reference>
<dbReference type="Proteomes" id="UP000614350">
    <property type="component" value="Unassembled WGS sequence"/>
</dbReference>
<dbReference type="InterPro" id="IPR043502">
    <property type="entry name" value="DNA/RNA_pol_sf"/>
</dbReference>
<dbReference type="InterPro" id="IPR043128">
    <property type="entry name" value="Rev_trsase/Diguanyl_cyclase"/>
</dbReference>
<protein>
    <recommendedName>
        <fullName evidence="3">Reverse transcriptase</fullName>
    </recommendedName>
</protein>
<comment type="caution">
    <text evidence="1">The sequence shown here is derived from an EMBL/GenBank/DDBJ whole genome shotgun (WGS) entry which is preliminary data.</text>
</comment>
<gene>
    <name evidence="1" type="ORF">HZH66_006962</name>
</gene>
<evidence type="ECO:0008006" key="3">
    <source>
        <dbReference type="Google" id="ProtNLM"/>
    </source>
</evidence>
<sequence>MTILQHQIATKDNLPRMIFDHHMLNEKTMSNAYPLLNITDILNQFRGTQYFSLFDMKSDFHQIKMNLEDNYCPGKVRQYFL</sequence>